<dbReference type="Pfam" id="PF00155">
    <property type="entry name" value="Aminotran_1_2"/>
    <property type="match status" value="1"/>
</dbReference>
<name>U4L7T5_PYROM</name>
<feature type="domain" description="Aminotransferase class I/classII large" evidence="1">
    <location>
        <begin position="56"/>
        <end position="438"/>
    </location>
</feature>
<dbReference type="PANTHER" id="PTHR42858:SF1">
    <property type="entry name" value="LD15494P"/>
    <property type="match status" value="1"/>
</dbReference>
<dbReference type="Gene3D" id="3.40.640.10">
    <property type="entry name" value="Type I PLP-dependent aspartate aminotransferase-like (Major domain)"/>
    <property type="match status" value="1"/>
</dbReference>
<dbReference type="AlphaFoldDB" id="U4L7T5"/>
<dbReference type="GO" id="GO:0030170">
    <property type="term" value="F:pyridoxal phosphate binding"/>
    <property type="evidence" value="ECO:0007669"/>
    <property type="project" value="InterPro"/>
</dbReference>
<dbReference type="Proteomes" id="UP000018144">
    <property type="component" value="Unassembled WGS sequence"/>
</dbReference>
<accession>U4L7T5</accession>
<dbReference type="EMBL" id="HF935902">
    <property type="protein sequence ID" value="CCX13887.1"/>
    <property type="molecule type" value="Genomic_DNA"/>
</dbReference>
<dbReference type="InterPro" id="IPR015422">
    <property type="entry name" value="PyrdxlP-dep_Trfase_small"/>
</dbReference>
<dbReference type="STRING" id="1076935.U4L7T5"/>
<dbReference type="InterPro" id="IPR004839">
    <property type="entry name" value="Aminotransferase_I/II_large"/>
</dbReference>
<dbReference type="PANTHER" id="PTHR42858">
    <property type="entry name" value="AMINOTRANSFERASE"/>
    <property type="match status" value="1"/>
</dbReference>
<dbReference type="OrthoDB" id="7042322at2759"/>
<dbReference type="InterPro" id="IPR015421">
    <property type="entry name" value="PyrdxlP-dep_Trfase_major"/>
</dbReference>
<dbReference type="CDD" id="cd00609">
    <property type="entry name" value="AAT_like"/>
    <property type="match status" value="1"/>
</dbReference>
<sequence length="460" mass="50496">MQLPRSMTTTTEPLDLLRGHPSTRLLPTAEINRAVTEILTNPLPQDSYSDIRHPLHYGPDNGNLNVREEIGKWTAEKYMLRQAIPPENLYITNGASYGLSTALSLFTSPQSGYTKRAFIISPTYFLASRAFEDAGFAEKLTAIQSTKNSIDFISLNVALNNIDLYVPDVPLDIALQSSLRIGAKKEEKRLYKYVLYATPTFSNPTGETWDLATRQKLLEIAREWDMLVIADDVYDFLGNQEMFQSALVPRLVSLDAATIKPGDMGNTISNCSFSKLLGPGLRCGWIESASPVLASQLGNAGAPHSGGCPSQFTSMIVHSLLVQSPGNSTRKIDVIIDNLTRTYTKRCDALRKAIDYYLPQGTEIEGGKGGFFAWLRLPERVDAAEVVKLAAEEGVVVASGGMSECPGKENNMGWGTMCLRISISYCEEDQIVEGIRRLGVAVGRWKAGERSKDGSVVVVK</sequence>
<reference evidence="2 3" key="1">
    <citation type="journal article" date="2013" name="PLoS Genet.">
        <title>The genome and development-dependent transcriptomes of Pyronema confluens: a window into fungal evolution.</title>
        <authorList>
            <person name="Traeger S."/>
            <person name="Altegoer F."/>
            <person name="Freitag M."/>
            <person name="Gabaldon T."/>
            <person name="Kempken F."/>
            <person name="Kumar A."/>
            <person name="Marcet-Houben M."/>
            <person name="Poggeler S."/>
            <person name="Stajich J.E."/>
            <person name="Nowrousian M."/>
        </authorList>
    </citation>
    <scope>NUCLEOTIDE SEQUENCE [LARGE SCALE GENOMIC DNA]</scope>
    <source>
        <strain evidence="3">CBS 100304</strain>
        <tissue evidence="2">Vegetative mycelium</tissue>
    </source>
</reference>
<keyword evidence="3" id="KW-1185">Reference proteome</keyword>
<dbReference type="InterPro" id="IPR015424">
    <property type="entry name" value="PyrdxlP-dep_Trfase"/>
</dbReference>
<evidence type="ECO:0000313" key="2">
    <source>
        <dbReference type="EMBL" id="CCX13887.1"/>
    </source>
</evidence>
<gene>
    <name evidence="2" type="ORF">PCON_13480</name>
</gene>
<dbReference type="eggNOG" id="KOG0634">
    <property type="taxonomic scope" value="Eukaryota"/>
</dbReference>
<evidence type="ECO:0000313" key="3">
    <source>
        <dbReference type="Proteomes" id="UP000018144"/>
    </source>
</evidence>
<dbReference type="GO" id="GO:0047536">
    <property type="term" value="F:2-aminoadipate transaminase activity"/>
    <property type="evidence" value="ECO:0007669"/>
    <property type="project" value="TreeGrafter"/>
</dbReference>
<protein>
    <submittedName>
        <fullName evidence="2">Similar to Uncharacterized protein YER152C acc. no. P10356</fullName>
    </submittedName>
</protein>
<dbReference type="OMA" id="DFLQWPV"/>
<dbReference type="Gene3D" id="3.90.1150.10">
    <property type="entry name" value="Aspartate Aminotransferase, domain 1"/>
    <property type="match status" value="1"/>
</dbReference>
<organism evidence="2 3">
    <name type="scientific">Pyronema omphalodes (strain CBS 100304)</name>
    <name type="common">Pyronema confluens</name>
    <dbReference type="NCBI Taxonomy" id="1076935"/>
    <lineage>
        <taxon>Eukaryota</taxon>
        <taxon>Fungi</taxon>
        <taxon>Dikarya</taxon>
        <taxon>Ascomycota</taxon>
        <taxon>Pezizomycotina</taxon>
        <taxon>Pezizomycetes</taxon>
        <taxon>Pezizales</taxon>
        <taxon>Pyronemataceae</taxon>
        <taxon>Pyronema</taxon>
    </lineage>
</organism>
<evidence type="ECO:0000259" key="1">
    <source>
        <dbReference type="Pfam" id="PF00155"/>
    </source>
</evidence>
<proteinExistence type="predicted"/>
<dbReference type="SUPFAM" id="SSF53383">
    <property type="entry name" value="PLP-dependent transferases"/>
    <property type="match status" value="1"/>
</dbReference>